<protein>
    <submittedName>
        <fullName evidence="2">Uncharacterized protein</fullName>
    </submittedName>
</protein>
<organism evidence="2 3">
    <name type="scientific">Nitrosopumilus ureiphilus</name>
    <dbReference type="NCBI Taxonomy" id="1470067"/>
    <lineage>
        <taxon>Archaea</taxon>
        <taxon>Nitrososphaerota</taxon>
        <taxon>Nitrososphaeria</taxon>
        <taxon>Nitrosopumilales</taxon>
        <taxon>Nitrosopumilaceae</taxon>
        <taxon>Nitrosopumilus</taxon>
    </lineage>
</organism>
<name>A0A7D5RGE9_9ARCH</name>
<sequence length="118" mass="13720">MFGFIIGDLMMAVIMVITFSIIGSFTSISSKKSLVKEVNSALNMDEPKMCTKFDNPQECIGNFTYVKRNPQACLPYMEDEENQYECLNKLFQKFQDRVCNYMSADFYDKCIIETQKRN</sequence>
<proteinExistence type="predicted"/>
<gene>
    <name evidence="2" type="ORF">C5F50_06150</name>
</gene>
<keyword evidence="3" id="KW-1185">Reference proteome</keyword>
<keyword evidence="1" id="KW-1133">Transmembrane helix</keyword>
<feature type="transmembrane region" description="Helical" evidence="1">
    <location>
        <begin position="6"/>
        <end position="26"/>
    </location>
</feature>
<dbReference type="EMBL" id="CP026995">
    <property type="protein sequence ID" value="QLH06705.1"/>
    <property type="molecule type" value="Genomic_DNA"/>
</dbReference>
<dbReference type="KEGG" id="nue:C5F50_06150"/>
<dbReference type="AlphaFoldDB" id="A0A7D5RGE9"/>
<evidence type="ECO:0000313" key="2">
    <source>
        <dbReference type="EMBL" id="QLH06705.1"/>
    </source>
</evidence>
<keyword evidence="1" id="KW-0472">Membrane</keyword>
<evidence type="ECO:0000313" key="3">
    <source>
        <dbReference type="Proteomes" id="UP000509478"/>
    </source>
</evidence>
<evidence type="ECO:0000256" key="1">
    <source>
        <dbReference type="SAM" id="Phobius"/>
    </source>
</evidence>
<accession>A0A7D5RGE9</accession>
<keyword evidence="1" id="KW-0812">Transmembrane</keyword>
<dbReference type="Proteomes" id="UP000509478">
    <property type="component" value="Chromosome"/>
</dbReference>
<reference evidence="2 3" key="1">
    <citation type="submission" date="2018-02" db="EMBL/GenBank/DDBJ databases">
        <title>Complete genome of Nitrosopumilus ureaphilus PS0.</title>
        <authorList>
            <person name="Qin W."/>
            <person name="Zheng Y."/>
            <person name="Stahl D.A."/>
        </authorList>
    </citation>
    <scope>NUCLEOTIDE SEQUENCE [LARGE SCALE GENOMIC DNA]</scope>
    <source>
        <strain evidence="2 3">PS0</strain>
    </source>
</reference>